<evidence type="ECO:0000256" key="1">
    <source>
        <dbReference type="SAM" id="MobiDB-lite"/>
    </source>
</evidence>
<comment type="caution">
    <text evidence="3">The sequence shown here is derived from an EMBL/GenBank/DDBJ whole genome shotgun (WGS) entry which is preliminary data.</text>
</comment>
<feature type="compositionally biased region" description="Basic and acidic residues" evidence="1">
    <location>
        <begin position="40"/>
        <end position="56"/>
    </location>
</feature>
<sequence>MEKLALQETIVMKKIQLLQEKLEVIHAEMYFVRRFSSSEQQKEISEPSSEMRKSETSPEQTATGKGTSNPLIPVNLVKIQTEEQSSQQMVTSLPYSEMNQYEAIPEQTAPGKEISNPFKVVDLLKIQSEVHTSTTLDTTLDLLLKPNGGIQIPNKTEGQTSAVPNRFKGPKAYYVVFNGPNAGIYTTWDIAEKAVKGFSGIKHKKYKSFTEAKVAAGIYTTQEFKPPLELISSAEALQPTYKGALTKEKTSSKIVLGSLPKNQQTTLIQTDEDTDDIRYSEFKYLYQFGRLATEKEFVEDHFFTTDKKNVSYFNFYPNANPEMVYEAYQYGILAQVYPSNNLLEIAKFPKEFRDTVKTYKKKCLKNQDIGIFIKTTSTIICWENEEEYDCPANQPFHYVQVGTVKEKVYSPSQVMESTLEKQDLREMAENKLLILINKLFNIQKEDKLKVNLATTHALITSYSHKGLSEEDYSKVIAFRRQLLHKDAVGAHKEIFCIKKQKEIEKFGINLNCQICGPDKAAGKQIMETPEIGVLYKATAGNRF</sequence>
<feature type="domain" description="Ribonuclease H1 N-terminal" evidence="2">
    <location>
        <begin position="173"/>
        <end position="213"/>
    </location>
</feature>
<evidence type="ECO:0000259" key="2">
    <source>
        <dbReference type="Pfam" id="PF01693"/>
    </source>
</evidence>
<evidence type="ECO:0000313" key="3">
    <source>
        <dbReference type="EMBL" id="KAK1377833.1"/>
    </source>
</evidence>
<keyword evidence="4" id="KW-1185">Reference proteome</keyword>
<gene>
    <name evidence="3" type="ORF">POM88_024577</name>
</gene>
<dbReference type="Pfam" id="PF01693">
    <property type="entry name" value="Cauli_VI"/>
    <property type="match status" value="1"/>
</dbReference>
<accession>A0AAD8I4Q8</accession>
<dbReference type="InterPro" id="IPR009027">
    <property type="entry name" value="Ribosomal_bL9/RNase_H1_N"/>
</dbReference>
<dbReference type="Gene3D" id="3.40.970.10">
    <property type="entry name" value="Ribonuclease H1, N-terminal domain"/>
    <property type="match status" value="1"/>
</dbReference>
<name>A0AAD8I4Q8_9APIA</name>
<dbReference type="AlphaFoldDB" id="A0AAD8I4Q8"/>
<dbReference type="Proteomes" id="UP001237642">
    <property type="component" value="Unassembled WGS sequence"/>
</dbReference>
<feature type="compositionally biased region" description="Polar residues" evidence="1">
    <location>
        <begin position="57"/>
        <end position="70"/>
    </location>
</feature>
<dbReference type="InterPro" id="IPR011320">
    <property type="entry name" value="RNase_H1_N"/>
</dbReference>
<dbReference type="SUPFAM" id="SSF55658">
    <property type="entry name" value="L9 N-domain-like"/>
    <property type="match status" value="1"/>
</dbReference>
<evidence type="ECO:0000313" key="4">
    <source>
        <dbReference type="Proteomes" id="UP001237642"/>
    </source>
</evidence>
<reference evidence="3" key="2">
    <citation type="submission" date="2023-05" db="EMBL/GenBank/DDBJ databases">
        <authorList>
            <person name="Schelkunov M.I."/>
        </authorList>
    </citation>
    <scope>NUCLEOTIDE SEQUENCE</scope>
    <source>
        <strain evidence="3">Hsosn_3</strain>
        <tissue evidence="3">Leaf</tissue>
    </source>
</reference>
<dbReference type="InterPro" id="IPR037056">
    <property type="entry name" value="RNase_H1_N_sf"/>
</dbReference>
<organism evidence="3 4">
    <name type="scientific">Heracleum sosnowskyi</name>
    <dbReference type="NCBI Taxonomy" id="360622"/>
    <lineage>
        <taxon>Eukaryota</taxon>
        <taxon>Viridiplantae</taxon>
        <taxon>Streptophyta</taxon>
        <taxon>Embryophyta</taxon>
        <taxon>Tracheophyta</taxon>
        <taxon>Spermatophyta</taxon>
        <taxon>Magnoliopsida</taxon>
        <taxon>eudicotyledons</taxon>
        <taxon>Gunneridae</taxon>
        <taxon>Pentapetalae</taxon>
        <taxon>asterids</taxon>
        <taxon>campanulids</taxon>
        <taxon>Apiales</taxon>
        <taxon>Apiaceae</taxon>
        <taxon>Apioideae</taxon>
        <taxon>apioid superclade</taxon>
        <taxon>Tordylieae</taxon>
        <taxon>Tordyliinae</taxon>
        <taxon>Heracleum</taxon>
    </lineage>
</organism>
<dbReference type="EMBL" id="JAUIZM010000006">
    <property type="protein sequence ID" value="KAK1377833.1"/>
    <property type="molecule type" value="Genomic_DNA"/>
</dbReference>
<proteinExistence type="predicted"/>
<feature type="region of interest" description="Disordered" evidence="1">
    <location>
        <begin position="36"/>
        <end position="71"/>
    </location>
</feature>
<reference evidence="3" key="1">
    <citation type="submission" date="2023-02" db="EMBL/GenBank/DDBJ databases">
        <title>Genome of toxic invasive species Heracleum sosnowskyi carries increased number of genes despite the absence of recent whole-genome duplications.</title>
        <authorList>
            <person name="Schelkunov M."/>
            <person name="Shtratnikova V."/>
            <person name="Makarenko M."/>
            <person name="Klepikova A."/>
            <person name="Omelchenko D."/>
            <person name="Novikova G."/>
            <person name="Obukhova E."/>
            <person name="Bogdanov V."/>
            <person name="Penin A."/>
            <person name="Logacheva M."/>
        </authorList>
    </citation>
    <scope>NUCLEOTIDE SEQUENCE</scope>
    <source>
        <strain evidence="3">Hsosn_3</strain>
        <tissue evidence="3">Leaf</tissue>
    </source>
</reference>
<protein>
    <submittedName>
        <fullName evidence="3">Transactivator/viroplasmin protein</fullName>
    </submittedName>
</protein>